<organism evidence="3 4">
    <name type="scientific">Actinospica durhamensis</name>
    <dbReference type="NCBI Taxonomy" id="1508375"/>
    <lineage>
        <taxon>Bacteria</taxon>
        <taxon>Bacillati</taxon>
        <taxon>Actinomycetota</taxon>
        <taxon>Actinomycetes</taxon>
        <taxon>Catenulisporales</taxon>
        <taxon>Actinospicaceae</taxon>
        <taxon>Actinospica</taxon>
    </lineage>
</organism>
<reference evidence="3" key="1">
    <citation type="submission" date="2021-04" db="EMBL/GenBank/DDBJ databases">
        <title>Genome based classification of Actinospica acidithermotolerans sp. nov., an actinobacterium isolated from an Indonesian hot spring.</title>
        <authorList>
            <person name="Kusuma A.B."/>
            <person name="Putra K.E."/>
            <person name="Nafisah S."/>
            <person name="Loh J."/>
            <person name="Nouioui I."/>
            <person name="Goodfellow M."/>
        </authorList>
    </citation>
    <scope>NUCLEOTIDE SEQUENCE</scope>
    <source>
        <strain evidence="3">CSCA 57</strain>
    </source>
</reference>
<dbReference type="PANTHER" id="PTHR31435:SF10">
    <property type="entry name" value="BSR4717 PROTEIN"/>
    <property type="match status" value="1"/>
</dbReference>
<name>A0A941ITU4_9ACTN</name>
<dbReference type="EMBL" id="JAGSOG010000141">
    <property type="protein sequence ID" value="MBR7836428.1"/>
    <property type="molecule type" value="Genomic_DNA"/>
</dbReference>
<gene>
    <name evidence="3" type="ORF">KDL01_24335</name>
</gene>
<dbReference type="PROSITE" id="PS51729">
    <property type="entry name" value="GNAT_YJDJ"/>
    <property type="match status" value="1"/>
</dbReference>
<keyword evidence="4" id="KW-1185">Reference proteome</keyword>
<dbReference type="InterPro" id="IPR016181">
    <property type="entry name" value="Acyl_CoA_acyltransferase"/>
</dbReference>
<sequence>MSEAHTTEDTAGGNAEVADHPESNRYEVHVDGALAGFADYQRGPGQIAFTHTEVDSAFSGRGLAGRLARKALDDAKAAGNEVLPFCPFFRGFIAKHPEYLELVPVDRRSEFDL</sequence>
<evidence type="ECO:0000313" key="3">
    <source>
        <dbReference type="EMBL" id="MBR7836428.1"/>
    </source>
</evidence>
<dbReference type="InterPro" id="IPR045057">
    <property type="entry name" value="Gcn5-rel_NAT"/>
</dbReference>
<feature type="domain" description="N-acetyltransferase" evidence="2">
    <location>
        <begin position="18"/>
        <end position="104"/>
    </location>
</feature>
<accession>A0A941ITU4</accession>
<feature type="region of interest" description="Disordered" evidence="1">
    <location>
        <begin position="1"/>
        <end position="24"/>
    </location>
</feature>
<dbReference type="SUPFAM" id="SSF55729">
    <property type="entry name" value="Acyl-CoA N-acyltransferases (Nat)"/>
    <property type="match status" value="1"/>
</dbReference>
<dbReference type="Pfam" id="PF14542">
    <property type="entry name" value="Acetyltransf_CG"/>
    <property type="match status" value="1"/>
</dbReference>
<dbReference type="InterPro" id="IPR031165">
    <property type="entry name" value="GNAT_YJDJ"/>
</dbReference>
<protein>
    <submittedName>
        <fullName evidence="3">N-acetyltransferase</fullName>
    </submittedName>
</protein>
<dbReference type="Proteomes" id="UP000675781">
    <property type="component" value="Unassembled WGS sequence"/>
</dbReference>
<evidence type="ECO:0000259" key="2">
    <source>
        <dbReference type="PROSITE" id="PS51729"/>
    </source>
</evidence>
<dbReference type="PANTHER" id="PTHR31435">
    <property type="entry name" value="PROTEIN NATD1"/>
    <property type="match status" value="1"/>
</dbReference>
<evidence type="ECO:0000313" key="4">
    <source>
        <dbReference type="Proteomes" id="UP000675781"/>
    </source>
</evidence>
<comment type="caution">
    <text evidence="3">The sequence shown here is derived from an EMBL/GenBank/DDBJ whole genome shotgun (WGS) entry which is preliminary data.</text>
</comment>
<evidence type="ECO:0000256" key="1">
    <source>
        <dbReference type="SAM" id="MobiDB-lite"/>
    </source>
</evidence>
<dbReference type="AlphaFoldDB" id="A0A941ITU4"/>
<proteinExistence type="predicted"/>
<dbReference type="Gene3D" id="3.40.630.30">
    <property type="match status" value="1"/>
</dbReference>
<dbReference type="RefSeq" id="WP_212530906.1">
    <property type="nucleotide sequence ID" value="NZ_JAGSOG010000141.1"/>
</dbReference>